<evidence type="ECO:0000313" key="2">
    <source>
        <dbReference type="Proteomes" id="UP001374599"/>
    </source>
</evidence>
<dbReference type="EMBL" id="BTPU01000101">
    <property type="protein sequence ID" value="GMQ65188.1"/>
    <property type="molecule type" value="Genomic_DNA"/>
</dbReference>
<gene>
    <name evidence="1" type="primary">hisH</name>
    <name evidence="1" type="ORF">AN2V17_44300</name>
</gene>
<accession>A0ACB5URW6</accession>
<dbReference type="Proteomes" id="UP001374599">
    <property type="component" value="Unassembled WGS sequence"/>
</dbReference>
<reference evidence="1" key="1">
    <citation type="submission" date="2023-09" db="EMBL/GenBank/DDBJ databases">
        <title>Vallitalea sediminicola and Vallitalea maricola sp. nov., anaerobic bacteria isolated from marine sediment.</title>
        <authorList>
            <person name="Hirano S."/>
            <person name="Maeda A."/>
            <person name="Terahara T."/>
            <person name="Mori K."/>
            <person name="Hamada M."/>
            <person name="Matsumoto R."/>
            <person name="Kobayashi T."/>
        </authorList>
    </citation>
    <scope>NUCLEOTIDE SEQUENCE</scope>
    <source>
        <strain evidence="1">AN17-2</strain>
    </source>
</reference>
<keyword evidence="2" id="KW-1185">Reference proteome</keyword>
<comment type="caution">
    <text evidence="1">The sequence shown here is derived from an EMBL/GenBank/DDBJ whole genome shotgun (WGS) entry which is preliminary data.</text>
</comment>
<name>A0ACB5URW6_9FIRM</name>
<organism evidence="1 2">
    <name type="scientific">Vallitalea maricola</name>
    <dbReference type="NCBI Taxonomy" id="3074433"/>
    <lineage>
        <taxon>Bacteria</taxon>
        <taxon>Bacillati</taxon>
        <taxon>Bacillota</taxon>
        <taxon>Clostridia</taxon>
        <taxon>Lachnospirales</taxon>
        <taxon>Vallitaleaceae</taxon>
        <taxon>Vallitalea</taxon>
    </lineage>
</organism>
<sequence>MKIGIIDYGMGNLGSISNALSYIGVDYIISSDVQELEKTDKLILPGVGAFKDAINLIKEKKIDLFIHDSVNKEKPLLGICLGMQLLFDSSNEYGSHEGLGLLHGDIVRFDTNLKVPHMGWNKLNIIKEEPLFKGLPKNIHVYFVHSYHLETSEDIVCATTNYGKEIQIAAQKDNVFALQFHPEKSGVIGLSILKNFVSL</sequence>
<evidence type="ECO:0000313" key="1">
    <source>
        <dbReference type="EMBL" id="GMQ65188.1"/>
    </source>
</evidence>
<protein>
    <submittedName>
        <fullName evidence="1">Imidazole glycerol phosphate synthase subunit HisH</fullName>
    </submittedName>
</protein>
<proteinExistence type="predicted"/>